<accession>A0A8E6BA73</accession>
<dbReference type="InterPro" id="IPR000719">
    <property type="entry name" value="Prot_kinase_dom"/>
</dbReference>
<evidence type="ECO:0000259" key="3">
    <source>
        <dbReference type="PROSITE" id="PS50011"/>
    </source>
</evidence>
<dbReference type="SUPFAM" id="SSF56112">
    <property type="entry name" value="Protein kinase-like (PK-like)"/>
    <property type="match status" value="2"/>
</dbReference>
<dbReference type="RefSeq" id="WP_213498297.1">
    <property type="nucleotide sequence ID" value="NZ_CP074694.1"/>
</dbReference>
<dbReference type="Proteomes" id="UP000676194">
    <property type="component" value="Chromosome"/>
</dbReference>
<dbReference type="SUPFAM" id="SSF53756">
    <property type="entry name" value="UDP-Glycosyltransferase/glycogen phosphorylase"/>
    <property type="match status" value="1"/>
</dbReference>
<name>A0A8E6BA73_9BACT</name>
<dbReference type="GO" id="GO:0016757">
    <property type="term" value="F:glycosyltransferase activity"/>
    <property type="evidence" value="ECO:0007669"/>
    <property type="project" value="UniProtKB-KW"/>
</dbReference>
<evidence type="ECO:0000256" key="2">
    <source>
        <dbReference type="ARBA" id="ARBA00022679"/>
    </source>
</evidence>
<keyword evidence="5" id="KW-1185">Reference proteome</keyword>
<dbReference type="Gene3D" id="1.10.510.10">
    <property type="entry name" value="Transferase(Phosphotransferase) domain 1"/>
    <property type="match status" value="2"/>
</dbReference>
<organism evidence="4 5">
    <name type="scientific">Telmatocola sphagniphila</name>
    <dbReference type="NCBI Taxonomy" id="1123043"/>
    <lineage>
        <taxon>Bacteria</taxon>
        <taxon>Pseudomonadati</taxon>
        <taxon>Planctomycetota</taxon>
        <taxon>Planctomycetia</taxon>
        <taxon>Gemmatales</taxon>
        <taxon>Gemmataceae</taxon>
    </lineage>
</organism>
<dbReference type="PROSITE" id="PS00108">
    <property type="entry name" value="PROTEIN_KINASE_ST"/>
    <property type="match status" value="1"/>
</dbReference>
<reference evidence="4" key="1">
    <citation type="submission" date="2021-05" db="EMBL/GenBank/DDBJ databases">
        <title>Complete genome sequence of the cellulolytic planctomycete Telmatocola sphagniphila SP2T and characterization of the first cellulase from planctomycetes.</title>
        <authorList>
            <person name="Rakitin A.L."/>
            <person name="Beletsky A.V."/>
            <person name="Naumoff D.G."/>
            <person name="Kulichevskaya I.S."/>
            <person name="Mardanov A.V."/>
            <person name="Ravin N.V."/>
            <person name="Dedysh S.N."/>
        </authorList>
    </citation>
    <scope>NUCLEOTIDE SEQUENCE</scope>
    <source>
        <strain evidence="4">SP2T</strain>
    </source>
</reference>
<evidence type="ECO:0000313" key="4">
    <source>
        <dbReference type="EMBL" id="QVL33408.1"/>
    </source>
</evidence>
<keyword evidence="1 4" id="KW-0328">Glycosyltransferase</keyword>
<proteinExistence type="predicted"/>
<dbReference type="PANTHER" id="PTHR12526:SF629">
    <property type="entry name" value="TEICHURONIC ACID BIOSYNTHESIS GLYCOSYLTRANSFERASE TUAH-RELATED"/>
    <property type="match status" value="1"/>
</dbReference>
<gene>
    <name evidence="4" type="ORF">KIH39_05705</name>
</gene>
<keyword evidence="2 4" id="KW-0808">Transferase</keyword>
<evidence type="ECO:0000313" key="5">
    <source>
        <dbReference type="Proteomes" id="UP000676194"/>
    </source>
</evidence>
<dbReference type="KEGG" id="tsph:KIH39_05705"/>
<dbReference type="GO" id="GO:0005524">
    <property type="term" value="F:ATP binding"/>
    <property type="evidence" value="ECO:0007669"/>
    <property type="project" value="InterPro"/>
</dbReference>
<dbReference type="PANTHER" id="PTHR12526">
    <property type="entry name" value="GLYCOSYLTRANSFERASE"/>
    <property type="match status" value="1"/>
</dbReference>
<feature type="domain" description="Protein kinase" evidence="3">
    <location>
        <begin position="688"/>
        <end position="924"/>
    </location>
</feature>
<dbReference type="InterPro" id="IPR008271">
    <property type="entry name" value="Ser/Thr_kinase_AS"/>
</dbReference>
<sequence length="924" mass="107893">MTDSSANSDNQAANSKLDIPLSANPQKIVALVEGADHVCCRYRITAFKAIIERAGHQLELAAIPKGPLARWNLFRRLKLYDIVILQRKLFSGWELLLLRKYAKKLIFDYDDAVWSRDSFAKSSYDRKRNRRFINICRVADVVTPGNKFLKQNSLHYATWVTLPVQWVVANPESILIPTCVDENLYPRDPISKPDDKIRLVWIGSSSTLQGLKQICSVLDSLAEVSDRLVLRIICDQELELSKLPVEFVPWDAKSEVLRIAESDIGISWIPDDFWSRGKCGLKTLQYMAAGLPVIANPVGVHPEMIIEGENGFLVRDENAWLKAVRSLIEKPDLRRSMGLNSRQRFENRYSVQRGAAVWLKLIDALSKPSENHSVRQKPRGEGNRIPTANEIQWQHSLASPLNSETLNLQLLLREGHAEIIKEGPHRTVFRVLIDRERYYWKFCKLSGPRAWAREWLRQPKARLEFDQARALWKMGIATFEPIAWGVELGFFAGQSHLITREIGETQSLMDLLESWTCIAPAPRDRRNLTKAFAGFVANLHNQGIMHPDPHPGNFLIRWEDRTQAPEFFLLDIHAVTRHSYGYLNTEVTKIHLALINRWFVLRTTRLDRMRFWREYFKLRRWWEKLTVRAVDAETRKQNFDFWASRYRRAISHKRHFPSLKSRSMKGFRAANCPSELADILMSDPDQPFAQLERLWKNSKSSSVVPLEFQRRQYVLKRFRIQSFGDALKNRFRRSPALHSWLMGHALLDRLLPTAIPVLVLHRMHRGIPREGYLLCELLPEAQELQEVLDVEFDQCRAYKRELIHQLAHTIRHMHERGITHRDLKAANLLVQIRYPKPKVSFIDLVGMRIRRQISPHRAWRDLVRLNASFIESRNITRTDRLRFLRTYQLWPLRGREDWKACWKWVAEATQAKIARNQKRGRVLK</sequence>
<dbReference type="InterPro" id="IPR011009">
    <property type="entry name" value="Kinase-like_dom_sf"/>
</dbReference>
<dbReference type="Pfam" id="PF06293">
    <property type="entry name" value="Kdo"/>
    <property type="match status" value="2"/>
</dbReference>
<dbReference type="AlphaFoldDB" id="A0A8E6BA73"/>
<dbReference type="Gene3D" id="3.40.50.2000">
    <property type="entry name" value="Glycogen Phosphorylase B"/>
    <property type="match status" value="1"/>
</dbReference>
<evidence type="ECO:0000256" key="1">
    <source>
        <dbReference type="ARBA" id="ARBA00022676"/>
    </source>
</evidence>
<dbReference type="EMBL" id="CP074694">
    <property type="protein sequence ID" value="QVL33408.1"/>
    <property type="molecule type" value="Genomic_DNA"/>
</dbReference>
<dbReference type="PROSITE" id="PS50011">
    <property type="entry name" value="PROTEIN_KINASE_DOM"/>
    <property type="match status" value="1"/>
</dbReference>
<dbReference type="GO" id="GO:0004672">
    <property type="term" value="F:protein kinase activity"/>
    <property type="evidence" value="ECO:0007669"/>
    <property type="project" value="InterPro"/>
</dbReference>
<dbReference type="EC" id="2.4.-.-" evidence="4"/>
<protein>
    <submittedName>
        <fullName evidence="4">Glycosyltransferase</fullName>
        <ecNumber evidence="4">2.4.-.-</ecNumber>
    </submittedName>
</protein>
<dbReference type="Pfam" id="PF13692">
    <property type="entry name" value="Glyco_trans_1_4"/>
    <property type="match status" value="1"/>
</dbReference>